<dbReference type="InParanoid" id="A0A5C3P4G4"/>
<feature type="region of interest" description="Disordered" evidence="1">
    <location>
        <begin position="284"/>
        <end position="303"/>
    </location>
</feature>
<name>A0A5C3P4G4_9APHY</name>
<protein>
    <submittedName>
        <fullName evidence="2">Uncharacterized protein</fullName>
    </submittedName>
</protein>
<proteinExistence type="predicted"/>
<reference evidence="2 3" key="1">
    <citation type="journal article" date="2019" name="Nat. Ecol. Evol.">
        <title>Megaphylogeny resolves global patterns of mushroom evolution.</title>
        <authorList>
            <person name="Varga T."/>
            <person name="Krizsan K."/>
            <person name="Foldi C."/>
            <person name="Dima B."/>
            <person name="Sanchez-Garcia M."/>
            <person name="Sanchez-Ramirez S."/>
            <person name="Szollosi G.J."/>
            <person name="Szarkandi J.G."/>
            <person name="Papp V."/>
            <person name="Albert L."/>
            <person name="Andreopoulos W."/>
            <person name="Angelini C."/>
            <person name="Antonin V."/>
            <person name="Barry K.W."/>
            <person name="Bougher N.L."/>
            <person name="Buchanan P."/>
            <person name="Buyck B."/>
            <person name="Bense V."/>
            <person name="Catcheside P."/>
            <person name="Chovatia M."/>
            <person name="Cooper J."/>
            <person name="Damon W."/>
            <person name="Desjardin D."/>
            <person name="Finy P."/>
            <person name="Geml J."/>
            <person name="Haridas S."/>
            <person name="Hughes K."/>
            <person name="Justo A."/>
            <person name="Karasinski D."/>
            <person name="Kautmanova I."/>
            <person name="Kiss B."/>
            <person name="Kocsube S."/>
            <person name="Kotiranta H."/>
            <person name="LaButti K.M."/>
            <person name="Lechner B.E."/>
            <person name="Liimatainen K."/>
            <person name="Lipzen A."/>
            <person name="Lukacs Z."/>
            <person name="Mihaltcheva S."/>
            <person name="Morgado L.N."/>
            <person name="Niskanen T."/>
            <person name="Noordeloos M.E."/>
            <person name="Ohm R.A."/>
            <person name="Ortiz-Santana B."/>
            <person name="Ovrebo C."/>
            <person name="Racz N."/>
            <person name="Riley R."/>
            <person name="Savchenko A."/>
            <person name="Shiryaev A."/>
            <person name="Soop K."/>
            <person name="Spirin V."/>
            <person name="Szebenyi C."/>
            <person name="Tomsovsky M."/>
            <person name="Tulloss R.E."/>
            <person name="Uehling J."/>
            <person name="Grigoriev I.V."/>
            <person name="Vagvolgyi C."/>
            <person name="Papp T."/>
            <person name="Martin F.M."/>
            <person name="Miettinen O."/>
            <person name="Hibbett D.S."/>
            <person name="Nagy L.G."/>
        </authorList>
    </citation>
    <scope>NUCLEOTIDE SEQUENCE [LARGE SCALE GENOMIC DNA]</scope>
    <source>
        <strain evidence="2 3">HHB13444</strain>
    </source>
</reference>
<dbReference type="EMBL" id="ML211356">
    <property type="protein sequence ID" value="TFK83899.1"/>
    <property type="molecule type" value="Genomic_DNA"/>
</dbReference>
<dbReference type="STRING" id="1314778.A0A5C3P4G4"/>
<evidence type="ECO:0000313" key="2">
    <source>
        <dbReference type="EMBL" id="TFK83899.1"/>
    </source>
</evidence>
<evidence type="ECO:0000313" key="3">
    <source>
        <dbReference type="Proteomes" id="UP000308197"/>
    </source>
</evidence>
<dbReference type="Proteomes" id="UP000308197">
    <property type="component" value="Unassembled WGS sequence"/>
</dbReference>
<keyword evidence="3" id="KW-1185">Reference proteome</keyword>
<accession>A0A5C3P4G4</accession>
<dbReference type="AlphaFoldDB" id="A0A5C3P4G4"/>
<sequence length="303" mass="33317">MVEHLQDRVALSAAKAVEVKPYLAYIELYSFSISLLATTPPNAEEGRGITPEMCLPIAPNEWRHPLGRQTLQTTPPFPFPNCYHWPFVEVDVRVRASTTGFNTNHAIKLPPDERVMKNAYFSIDITKSEAEQKRQQELAATYSGSLVADVSADTAVLLSTRDPVSSASEVVPQTVSAARCVYSENLDGYSMGADVEQYPDFAGSNSSSIRSGVPADTVKGILGLGVFGVPNDNPELLPLVDLWLDLSEHITAEEITDPREFLKECAGVARYVEYDPLKFLQQLTKDTQDHRRGSSARSRPASS</sequence>
<evidence type="ECO:0000256" key="1">
    <source>
        <dbReference type="SAM" id="MobiDB-lite"/>
    </source>
</evidence>
<gene>
    <name evidence="2" type="ORF">K466DRAFT_567540</name>
</gene>
<organism evidence="2 3">
    <name type="scientific">Polyporus arcularius HHB13444</name>
    <dbReference type="NCBI Taxonomy" id="1314778"/>
    <lineage>
        <taxon>Eukaryota</taxon>
        <taxon>Fungi</taxon>
        <taxon>Dikarya</taxon>
        <taxon>Basidiomycota</taxon>
        <taxon>Agaricomycotina</taxon>
        <taxon>Agaricomycetes</taxon>
        <taxon>Polyporales</taxon>
        <taxon>Polyporaceae</taxon>
        <taxon>Polyporus</taxon>
    </lineage>
</organism>